<organism evidence="3 4">
    <name type="scientific">Dreissena polymorpha</name>
    <name type="common">Zebra mussel</name>
    <name type="synonym">Mytilus polymorpha</name>
    <dbReference type="NCBI Taxonomy" id="45954"/>
    <lineage>
        <taxon>Eukaryota</taxon>
        <taxon>Metazoa</taxon>
        <taxon>Spiralia</taxon>
        <taxon>Lophotrochozoa</taxon>
        <taxon>Mollusca</taxon>
        <taxon>Bivalvia</taxon>
        <taxon>Autobranchia</taxon>
        <taxon>Heteroconchia</taxon>
        <taxon>Euheterodonta</taxon>
        <taxon>Imparidentia</taxon>
        <taxon>Neoheterodontei</taxon>
        <taxon>Myida</taxon>
        <taxon>Dreissenoidea</taxon>
        <taxon>Dreissenidae</taxon>
        <taxon>Dreissena</taxon>
    </lineage>
</organism>
<evidence type="ECO:0000259" key="2">
    <source>
        <dbReference type="PROSITE" id="PS50835"/>
    </source>
</evidence>
<reference evidence="3" key="1">
    <citation type="journal article" date="2019" name="bioRxiv">
        <title>The Genome of the Zebra Mussel, Dreissena polymorpha: A Resource for Invasive Species Research.</title>
        <authorList>
            <person name="McCartney M.A."/>
            <person name="Auch B."/>
            <person name="Kono T."/>
            <person name="Mallez S."/>
            <person name="Zhang Y."/>
            <person name="Obille A."/>
            <person name="Becker A."/>
            <person name="Abrahante J.E."/>
            <person name="Garbe J."/>
            <person name="Badalamenti J.P."/>
            <person name="Herman A."/>
            <person name="Mangelson H."/>
            <person name="Liachko I."/>
            <person name="Sullivan S."/>
            <person name="Sone E.D."/>
            <person name="Koren S."/>
            <person name="Silverstein K.A.T."/>
            <person name="Beckman K.B."/>
            <person name="Gohl D.M."/>
        </authorList>
    </citation>
    <scope>NUCLEOTIDE SEQUENCE</scope>
    <source>
        <strain evidence="3">Duluth1</strain>
        <tissue evidence="3">Whole animal</tissue>
    </source>
</reference>
<dbReference type="PROSITE" id="PS50835">
    <property type="entry name" value="IG_LIKE"/>
    <property type="match status" value="1"/>
</dbReference>
<dbReference type="InterPro" id="IPR003599">
    <property type="entry name" value="Ig_sub"/>
</dbReference>
<dbReference type="SMART" id="SM00209">
    <property type="entry name" value="TSP1"/>
    <property type="match status" value="1"/>
</dbReference>
<dbReference type="SMART" id="SM00408">
    <property type="entry name" value="IGc2"/>
    <property type="match status" value="1"/>
</dbReference>
<sequence>ECFTDVHVTPSGHMLFSLGCRDQRQCTVHKRHLSDLSSEGHNDTAKHWTEEIDNANDGVMSNTRFNHKRDLIVCSQCCPTGDVCNVHLCGSKGYSTQRGPLCYACPQQQGQSTCPRIQVCGQDEACFIEDLSIAGQAVFHTGCYGLRKCAADHMFIETNALIGRRTMQQPNATDDNGPDDSEDVPQTTRRCCRTDFCNYDPWGTWQSWTACTATCGWRGVRTRKRACLNQNGKACSGTDVDYDYSCADRDCANTTFCLRCDASISPSTCQHVEQCGEHSSCYTDQYQMGGNILYATGCRDKRLCLAGGKRFIENAGENIICSQCCENKDLCNYELCGNEHLAKLVCGLMKITQNGRELYKTSCTDSKSCNPVPFANSMYPKCCDTNLCDSYNKTDTGHQTQQPTQSSNRPQTTSTTALTHHQTTSTTALTHPPTTSTTAPTQPQTTTTTNPPLPLGWGEWGPHICLEIQNNIQGTKSRWRTCYNPTDQPVIGCYDGDVQEEVSGRSFCYGETGKQCQKAENVRIIASSQLPLGGKVTLQCIADGDPTPHVIWSTPQGISWQRRNLVIDVVTKADEGEYVCHASNLCRDGMDIENIETRKQISVV</sequence>
<accession>A0A9D3YPG6</accession>
<gene>
    <name evidence="3" type="ORF">DPMN_077800</name>
</gene>
<dbReference type="Pfam" id="PF13927">
    <property type="entry name" value="Ig_3"/>
    <property type="match status" value="1"/>
</dbReference>
<dbReference type="PROSITE" id="PS50092">
    <property type="entry name" value="TSP1"/>
    <property type="match status" value="1"/>
</dbReference>
<dbReference type="SMART" id="SM00409">
    <property type="entry name" value="IG"/>
    <property type="match status" value="1"/>
</dbReference>
<dbReference type="InterPro" id="IPR007110">
    <property type="entry name" value="Ig-like_dom"/>
</dbReference>
<dbReference type="InterPro" id="IPR013783">
    <property type="entry name" value="Ig-like_fold"/>
</dbReference>
<dbReference type="EMBL" id="JAIWYP010000015">
    <property type="protein sequence ID" value="KAH3702773.1"/>
    <property type="molecule type" value="Genomic_DNA"/>
</dbReference>
<comment type="caution">
    <text evidence="3">The sequence shown here is derived from an EMBL/GenBank/DDBJ whole genome shotgun (WGS) entry which is preliminary data.</text>
</comment>
<dbReference type="Gene3D" id="2.20.100.10">
    <property type="entry name" value="Thrombospondin type-1 (TSP1) repeat"/>
    <property type="match status" value="1"/>
</dbReference>
<dbReference type="Gene3D" id="2.60.40.10">
    <property type="entry name" value="Immunoglobulins"/>
    <property type="match status" value="1"/>
</dbReference>
<feature type="region of interest" description="Disordered" evidence="1">
    <location>
        <begin position="395"/>
        <end position="453"/>
    </location>
</feature>
<proteinExistence type="predicted"/>
<evidence type="ECO:0000256" key="1">
    <source>
        <dbReference type="SAM" id="MobiDB-lite"/>
    </source>
</evidence>
<evidence type="ECO:0000313" key="3">
    <source>
        <dbReference type="EMBL" id="KAH3702773.1"/>
    </source>
</evidence>
<reference evidence="3" key="2">
    <citation type="submission" date="2020-11" db="EMBL/GenBank/DDBJ databases">
        <authorList>
            <person name="McCartney M.A."/>
            <person name="Auch B."/>
            <person name="Kono T."/>
            <person name="Mallez S."/>
            <person name="Becker A."/>
            <person name="Gohl D.M."/>
            <person name="Silverstein K.A.T."/>
            <person name="Koren S."/>
            <person name="Bechman K.B."/>
            <person name="Herman A."/>
            <person name="Abrahante J.E."/>
            <person name="Garbe J."/>
        </authorList>
    </citation>
    <scope>NUCLEOTIDE SEQUENCE</scope>
    <source>
        <strain evidence="3">Duluth1</strain>
        <tissue evidence="3">Whole animal</tissue>
    </source>
</reference>
<dbReference type="Proteomes" id="UP000828390">
    <property type="component" value="Unassembled WGS sequence"/>
</dbReference>
<dbReference type="SUPFAM" id="SSF48726">
    <property type="entry name" value="Immunoglobulin"/>
    <property type="match status" value="1"/>
</dbReference>
<dbReference type="InterPro" id="IPR036383">
    <property type="entry name" value="TSP1_rpt_sf"/>
</dbReference>
<keyword evidence="4" id="KW-1185">Reference proteome</keyword>
<name>A0A9D3YPG6_DREPO</name>
<feature type="compositionally biased region" description="Polar residues" evidence="1">
    <location>
        <begin position="395"/>
        <end position="409"/>
    </location>
</feature>
<feature type="domain" description="Ig-like" evidence="2">
    <location>
        <begin position="520"/>
        <end position="602"/>
    </location>
</feature>
<dbReference type="InterPro" id="IPR036179">
    <property type="entry name" value="Ig-like_dom_sf"/>
</dbReference>
<dbReference type="SUPFAM" id="SSF82895">
    <property type="entry name" value="TSP-1 type 1 repeat"/>
    <property type="match status" value="1"/>
</dbReference>
<feature type="compositionally biased region" description="Low complexity" evidence="1">
    <location>
        <begin position="410"/>
        <end position="453"/>
    </location>
</feature>
<dbReference type="InterPro" id="IPR000884">
    <property type="entry name" value="TSP1_rpt"/>
</dbReference>
<dbReference type="InterPro" id="IPR003598">
    <property type="entry name" value="Ig_sub2"/>
</dbReference>
<feature type="non-terminal residue" evidence="3">
    <location>
        <position position="1"/>
    </location>
</feature>
<protein>
    <recommendedName>
        <fullName evidence="2">Ig-like domain-containing protein</fullName>
    </recommendedName>
</protein>
<dbReference type="AlphaFoldDB" id="A0A9D3YPG6"/>
<evidence type="ECO:0000313" key="4">
    <source>
        <dbReference type="Proteomes" id="UP000828390"/>
    </source>
</evidence>